<accession>A0A9X1FS99</accession>
<sequence length="190" mass="20883">MIDQALQLVRDRLNDHLRTHFSVPEDLVSLSPLADAEGKLAQPARNRLVVFLTNIAHDAVPRSRRDGIVGQLNQAPPLHMDVYFMVASGHDADLYGEGLKLISAALMFFQSRPVFTPQNTPEMPLGLSQLTVEVSNLKVDEIAQVWANLGGRYTPSIMFKMRSVLIDAGAVTSVVPQITAPSQRTEPESV</sequence>
<feature type="domain" description="Pvc16 N-terminal" evidence="1">
    <location>
        <begin position="7"/>
        <end position="179"/>
    </location>
</feature>
<evidence type="ECO:0000259" key="1">
    <source>
        <dbReference type="Pfam" id="PF14065"/>
    </source>
</evidence>
<dbReference type="InterPro" id="IPR025351">
    <property type="entry name" value="Pvc16_N"/>
</dbReference>
<evidence type="ECO:0000313" key="2">
    <source>
        <dbReference type="EMBL" id="MBW4706661.1"/>
    </source>
</evidence>
<organism evidence="2 3">
    <name type="scientific">Roseobacter insulae</name>
    <dbReference type="NCBI Taxonomy" id="2859783"/>
    <lineage>
        <taxon>Bacteria</taxon>
        <taxon>Pseudomonadati</taxon>
        <taxon>Pseudomonadota</taxon>
        <taxon>Alphaproteobacteria</taxon>
        <taxon>Rhodobacterales</taxon>
        <taxon>Roseobacteraceae</taxon>
        <taxon>Roseobacter</taxon>
    </lineage>
</organism>
<name>A0A9X1FS99_9RHOB</name>
<reference evidence="2" key="1">
    <citation type="submission" date="2021-07" db="EMBL/GenBank/DDBJ databases">
        <title>Roseobacter insulae sp. nov., isolated from a tidal flat.</title>
        <authorList>
            <person name="Park S."/>
            <person name="Yoon J.-H."/>
        </authorList>
    </citation>
    <scope>NUCLEOTIDE SEQUENCE</scope>
    <source>
        <strain evidence="2">YSTF-M11</strain>
    </source>
</reference>
<keyword evidence="3" id="KW-1185">Reference proteome</keyword>
<dbReference type="Proteomes" id="UP001138661">
    <property type="component" value="Unassembled WGS sequence"/>
</dbReference>
<protein>
    <submittedName>
        <fullName evidence="2">DUF4255 domain-containing protein</fullName>
    </submittedName>
</protein>
<dbReference type="Pfam" id="PF14065">
    <property type="entry name" value="Pvc16_N"/>
    <property type="match status" value="1"/>
</dbReference>
<dbReference type="AlphaFoldDB" id="A0A9X1FS99"/>
<gene>
    <name evidence="2" type="ORF">KX928_02565</name>
</gene>
<proteinExistence type="predicted"/>
<evidence type="ECO:0000313" key="3">
    <source>
        <dbReference type="Proteomes" id="UP001138661"/>
    </source>
</evidence>
<dbReference type="RefSeq" id="WP_219498504.1">
    <property type="nucleotide sequence ID" value="NZ_JAHXDN010000001.1"/>
</dbReference>
<comment type="caution">
    <text evidence="2">The sequence shown here is derived from an EMBL/GenBank/DDBJ whole genome shotgun (WGS) entry which is preliminary data.</text>
</comment>
<dbReference type="EMBL" id="JAHXDN010000001">
    <property type="protein sequence ID" value="MBW4706661.1"/>
    <property type="molecule type" value="Genomic_DNA"/>
</dbReference>